<proteinExistence type="predicted"/>
<reference evidence="3 4" key="1">
    <citation type="submission" date="2020-08" db="EMBL/GenBank/DDBJ databases">
        <title>Genomic Encyclopedia of Type Strains, Phase IV (KMG-IV): sequencing the most valuable type-strain genomes for metagenomic binning, comparative biology and taxonomic classification.</title>
        <authorList>
            <person name="Goeker M."/>
        </authorList>
    </citation>
    <scope>NUCLEOTIDE SEQUENCE [LARGE SCALE GENOMIC DNA]</scope>
    <source>
        <strain evidence="3 4">DSM 26944</strain>
    </source>
</reference>
<protein>
    <submittedName>
        <fullName evidence="3">Uncharacterized protein</fullName>
    </submittedName>
</protein>
<comment type="caution">
    <text evidence="3">The sequence shown here is derived from an EMBL/GenBank/DDBJ whole genome shotgun (WGS) entry which is preliminary data.</text>
</comment>
<gene>
    <name evidence="3" type="ORF">FHS76_003356</name>
</gene>
<name>A0A7W9EMJ0_9HYPH</name>
<accession>A0A7W9EMJ0</accession>
<evidence type="ECO:0000259" key="2">
    <source>
        <dbReference type="Pfam" id="PF20298"/>
    </source>
</evidence>
<organism evidence="3 4">
    <name type="scientific">Brucella daejeonensis</name>
    <dbReference type="NCBI Taxonomy" id="659015"/>
    <lineage>
        <taxon>Bacteria</taxon>
        <taxon>Pseudomonadati</taxon>
        <taxon>Pseudomonadota</taxon>
        <taxon>Alphaproteobacteria</taxon>
        <taxon>Hyphomicrobiales</taxon>
        <taxon>Brucellaceae</taxon>
        <taxon>Brucella/Ochrobactrum group</taxon>
        <taxon>Brucella</taxon>
    </lineage>
</organism>
<dbReference type="Proteomes" id="UP000555546">
    <property type="component" value="Unassembled WGS sequence"/>
</dbReference>
<evidence type="ECO:0000259" key="1">
    <source>
        <dbReference type="Pfam" id="PF20272"/>
    </source>
</evidence>
<dbReference type="InterPro" id="IPR046891">
    <property type="entry name" value="E2-ntca"/>
</dbReference>
<feature type="domain" description="Cysteine-rich" evidence="1">
    <location>
        <begin position="123"/>
        <end position="238"/>
    </location>
</feature>
<dbReference type="RefSeq" id="WP_183655147.1">
    <property type="nucleotide sequence ID" value="NZ_JACIJG010000014.1"/>
</dbReference>
<sequence length="254" mass="28625">MLLFIRSAVPAWFRVISDTPREIIGAVNIEIEGGVGSIHATLRIREERDAIVVGENFPGETYPAICHERHIQSDHNFCIGLNAGAGIVTRDHAVVWWGLLERFLRLQRVAKRTRRWPPQQEIAHGKAGPHQLKAFNAARQLGLEQDYLRMLEGEAIWFASKWPKLSTDGRMRNGRAPCPNGCLRKDGKAILRSDCCRAEAIGTLLREERLRRKEIAKFWDSINASNEECCGTMQICPLSKKKTKLCITSGASNE</sequence>
<dbReference type="Pfam" id="PF20272">
    <property type="entry name" value="E2-Crich"/>
    <property type="match status" value="1"/>
</dbReference>
<evidence type="ECO:0000313" key="3">
    <source>
        <dbReference type="EMBL" id="MBB5703452.1"/>
    </source>
</evidence>
<keyword evidence="4" id="KW-1185">Reference proteome</keyword>
<dbReference type="InterPro" id="IPR046892">
    <property type="entry name" value="E2-Crich"/>
</dbReference>
<evidence type="ECO:0000313" key="4">
    <source>
        <dbReference type="Proteomes" id="UP000555546"/>
    </source>
</evidence>
<dbReference type="Pfam" id="PF20298">
    <property type="entry name" value="E2-ntca"/>
    <property type="match status" value="1"/>
</dbReference>
<feature type="domain" description="Prokaryotic E2" evidence="2">
    <location>
        <begin position="15"/>
        <end position="117"/>
    </location>
</feature>
<dbReference type="AlphaFoldDB" id="A0A7W9EMJ0"/>
<dbReference type="EMBL" id="JACIJG010000014">
    <property type="protein sequence ID" value="MBB5703452.1"/>
    <property type="molecule type" value="Genomic_DNA"/>
</dbReference>